<comment type="caution">
    <text evidence="1">The sequence shown here is derived from an EMBL/GenBank/DDBJ whole genome shotgun (WGS) entry which is preliminary data.</text>
</comment>
<sequence length="208" mass="20644">MRFALASAVLATFATTVSAASFNVTVGGPNGFVFSPNQIPTAAVGDTVSFLFLPKNHTVTQSTFAAPCQPMANGMDSGFQPVAANATSAPSFTITVNATTPLWFFCRQTGHCEQGMVFAINPTANKTFAAFQAAANASSPNGTPPSSTNTSGSTTTTTGSSSPTTSTPDASSASASASASAKPNGAVAFGVQAGGILAVVGFTAGLLL</sequence>
<protein>
    <submittedName>
        <fullName evidence="1">Cupredoxin</fullName>
    </submittedName>
</protein>
<dbReference type="Proteomes" id="UP001207468">
    <property type="component" value="Unassembled WGS sequence"/>
</dbReference>
<organism evidence="1 2">
    <name type="scientific">Russula earlei</name>
    <dbReference type="NCBI Taxonomy" id="71964"/>
    <lineage>
        <taxon>Eukaryota</taxon>
        <taxon>Fungi</taxon>
        <taxon>Dikarya</taxon>
        <taxon>Basidiomycota</taxon>
        <taxon>Agaricomycotina</taxon>
        <taxon>Agaricomycetes</taxon>
        <taxon>Russulales</taxon>
        <taxon>Russulaceae</taxon>
        <taxon>Russula</taxon>
    </lineage>
</organism>
<dbReference type="EMBL" id="JAGFNK010000060">
    <property type="protein sequence ID" value="KAI9509609.1"/>
    <property type="molecule type" value="Genomic_DNA"/>
</dbReference>
<name>A0ACC0UEX7_9AGAM</name>
<evidence type="ECO:0000313" key="1">
    <source>
        <dbReference type="EMBL" id="KAI9509609.1"/>
    </source>
</evidence>
<reference evidence="1" key="1">
    <citation type="submission" date="2021-03" db="EMBL/GenBank/DDBJ databases">
        <title>Evolutionary priming and transition to the ectomycorrhizal habit in an iconic lineage of mushroom-forming fungi: is preadaptation a requirement?</title>
        <authorList>
            <consortium name="DOE Joint Genome Institute"/>
            <person name="Looney B.P."/>
            <person name="Miyauchi S."/>
            <person name="Morin E."/>
            <person name="Drula E."/>
            <person name="Courty P.E."/>
            <person name="Chicoki N."/>
            <person name="Fauchery L."/>
            <person name="Kohler A."/>
            <person name="Kuo A."/>
            <person name="LaButti K."/>
            <person name="Pangilinan J."/>
            <person name="Lipzen A."/>
            <person name="Riley R."/>
            <person name="Andreopoulos W."/>
            <person name="He G."/>
            <person name="Johnson J."/>
            <person name="Barry K.W."/>
            <person name="Grigoriev I.V."/>
            <person name="Nagy L."/>
            <person name="Hibbett D."/>
            <person name="Henrissat B."/>
            <person name="Matheny P.B."/>
            <person name="Labbe J."/>
            <person name="Martin A.F."/>
        </authorList>
    </citation>
    <scope>NUCLEOTIDE SEQUENCE</scope>
    <source>
        <strain evidence="1">BPL698</strain>
    </source>
</reference>
<accession>A0ACC0UEX7</accession>
<keyword evidence="2" id="KW-1185">Reference proteome</keyword>
<proteinExistence type="predicted"/>
<evidence type="ECO:0000313" key="2">
    <source>
        <dbReference type="Proteomes" id="UP001207468"/>
    </source>
</evidence>
<gene>
    <name evidence="1" type="ORF">F5148DRAFT_996439</name>
</gene>